<dbReference type="PRINTS" id="PR01165">
    <property type="entry name" value="CYCOXIDASEI"/>
</dbReference>
<feature type="transmembrane region" description="Helical" evidence="4">
    <location>
        <begin position="387"/>
        <end position="405"/>
    </location>
</feature>
<feature type="transmembrane region" description="Helical" evidence="4">
    <location>
        <begin position="464"/>
        <end position="488"/>
    </location>
</feature>
<dbReference type="GO" id="GO:0016020">
    <property type="term" value="C:membrane"/>
    <property type="evidence" value="ECO:0007669"/>
    <property type="project" value="InterPro"/>
</dbReference>
<dbReference type="PROSITE" id="PS50855">
    <property type="entry name" value="COX1"/>
    <property type="match status" value="1"/>
</dbReference>
<name>A0A212QZ89_9CHLR</name>
<feature type="transmembrane region" description="Helical" evidence="4">
    <location>
        <begin position="323"/>
        <end position="343"/>
    </location>
</feature>
<evidence type="ECO:0000256" key="2">
    <source>
        <dbReference type="ARBA" id="ARBA00022982"/>
    </source>
</evidence>
<feature type="region of interest" description="Disordered" evidence="3">
    <location>
        <begin position="495"/>
        <end position="515"/>
    </location>
</feature>
<reference evidence="7" key="1">
    <citation type="submission" date="2017-06" db="EMBL/GenBank/DDBJ databases">
        <authorList>
            <person name="Varghese N."/>
            <person name="Submissions S."/>
        </authorList>
    </citation>
    <scope>NUCLEOTIDE SEQUENCE [LARGE SCALE GENOMIC DNA]</scope>
    <source>
        <strain evidence="7">JAD2</strain>
    </source>
</reference>
<feature type="transmembrane region" description="Helical" evidence="4">
    <location>
        <begin position="7"/>
        <end position="32"/>
    </location>
</feature>
<evidence type="ECO:0000313" key="7">
    <source>
        <dbReference type="Proteomes" id="UP000197025"/>
    </source>
</evidence>
<evidence type="ECO:0000256" key="1">
    <source>
        <dbReference type="ARBA" id="ARBA00022660"/>
    </source>
</evidence>
<evidence type="ECO:0000256" key="4">
    <source>
        <dbReference type="SAM" id="Phobius"/>
    </source>
</evidence>
<evidence type="ECO:0000256" key="3">
    <source>
        <dbReference type="SAM" id="MobiDB-lite"/>
    </source>
</evidence>
<dbReference type="InParanoid" id="A0A212QZ89"/>
<keyword evidence="4" id="KW-1133">Transmembrane helix</keyword>
<feature type="transmembrane region" description="Helical" evidence="4">
    <location>
        <begin position="136"/>
        <end position="160"/>
    </location>
</feature>
<organism evidence="6 7">
    <name type="scientific">Thermoflexus hugenholtzii JAD2</name>
    <dbReference type="NCBI Taxonomy" id="877466"/>
    <lineage>
        <taxon>Bacteria</taxon>
        <taxon>Bacillati</taxon>
        <taxon>Chloroflexota</taxon>
        <taxon>Thermoflexia</taxon>
        <taxon>Thermoflexales</taxon>
        <taxon>Thermoflexaceae</taxon>
        <taxon>Thermoflexus</taxon>
    </lineage>
</organism>
<keyword evidence="4" id="KW-0472">Membrane</keyword>
<dbReference type="SUPFAM" id="SSF81442">
    <property type="entry name" value="Cytochrome c oxidase subunit I-like"/>
    <property type="match status" value="1"/>
</dbReference>
<dbReference type="Proteomes" id="UP000197025">
    <property type="component" value="Unassembled WGS sequence"/>
</dbReference>
<dbReference type="InterPro" id="IPR036927">
    <property type="entry name" value="Cyt_c_oxase-like_su1_sf"/>
</dbReference>
<dbReference type="InterPro" id="IPR000883">
    <property type="entry name" value="Cyt_C_Oxase_1"/>
</dbReference>
<dbReference type="PANTHER" id="PTHR10422">
    <property type="entry name" value="CYTOCHROME C OXIDASE SUBUNIT 1"/>
    <property type="match status" value="1"/>
</dbReference>
<dbReference type="GO" id="GO:0009060">
    <property type="term" value="P:aerobic respiration"/>
    <property type="evidence" value="ECO:0007669"/>
    <property type="project" value="InterPro"/>
</dbReference>
<dbReference type="AlphaFoldDB" id="A0A212QZ89"/>
<dbReference type="Gene3D" id="1.20.210.10">
    <property type="entry name" value="Cytochrome c oxidase-like, subunit I domain"/>
    <property type="match status" value="1"/>
</dbReference>
<evidence type="ECO:0000259" key="5">
    <source>
        <dbReference type="PROSITE" id="PS50855"/>
    </source>
</evidence>
<dbReference type="OrthoDB" id="9806838at2"/>
<feature type="transmembrane region" description="Helical" evidence="4">
    <location>
        <begin position="44"/>
        <end position="71"/>
    </location>
</feature>
<sequence length="515" mass="55802">MARPERLSGWLILTALVWFAAGGILGLFLPALQAFLPQGGAARLYAIALTGHGVAFVFGGLFQLMVGLSLLQARSCMEETGSSPPRLLPRWLYGLLNGGLILLTLANLQGFAPSYTLMYPLPTVGPARGMWGRGPLILALVGIALVLLAVLYLYPAALARTMWGRLYPSRRQWERMRRDPGMLGMAAYVGMMPILGLPVFLLAAVVFAVVLGLLRPEQLPSWCRIPLGPLLPQIRPEVDPWPFNVAFWLFAHNLMEAMGIMALAAVYALVPLYTRAPTPRLYSPGMGVLAVGLYTLSAIPAFGHHLYTMISTSPPGFTALAQAASWLTGFAAAFTAFNIGATLWRDGLRLHPAPLFVLGGFLLYLIDGFVALQLATRAWNLRLHGTLYVTAHTMTILIAVGMIWLGMLYHHHPGLRGWPLEARRGFLHAGLTFLGALGMFYTLLRAGAAGIPRRAYPWPGDGPGFGVAMLLFGVLFALAQVLFVVHLLRPPQPATIAPRPSPSGEPSPSLQQRPA</sequence>
<keyword evidence="4" id="KW-0812">Transmembrane</keyword>
<dbReference type="Pfam" id="PF00115">
    <property type="entry name" value="COX1"/>
    <property type="match status" value="1"/>
</dbReference>
<dbReference type="RefSeq" id="WP_088571159.1">
    <property type="nucleotide sequence ID" value="NZ_FYEK01000027.1"/>
</dbReference>
<dbReference type="GO" id="GO:0020037">
    <property type="term" value="F:heme binding"/>
    <property type="evidence" value="ECO:0007669"/>
    <property type="project" value="InterPro"/>
</dbReference>
<proteinExistence type="predicted"/>
<accession>A0A212QZ89</accession>
<dbReference type="GO" id="GO:0004129">
    <property type="term" value="F:cytochrome-c oxidase activity"/>
    <property type="evidence" value="ECO:0007669"/>
    <property type="project" value="InterPro"/>
</dbReference>
<feature type="transmembrane region" description="Helical" evidence="4">
    <location>
        <begin position="91"/>
        <end position="112"/>
    </location>
</feature>
<dbReference type="EMBL" id="FYEK01000027">
    <property type="protein sequence ID" value="SNB65043.1"/>
    <property type="molecule type" value="Genomic_DNA"/>
</dbReference>
<keyword evidence="7" id="KW-1185">Reference proteome</keyword>
<feature type="transmembrane region" description="Helical" evidence="4">
    <location>
        <begin position="281"/>
        <end position="303"/>
    </location>
</feature>
<feature type="transmembrane region" description="Helical" evidence="4">
    <location>
        <begin position="245"/>
        <end position="269"/>
    </location>
</feature>
<keyword evidence="1" id="KW-0679">Respiratory chain</keyword>
<feature type="transmembrane region" description="Helical" evidence="4">
    <location>
        <begin position="426"/>
        <end position="444"/>
    </location>
</feature>
<protein>
    <submittedName>
        <fullName evidence="6">Heme/copper-type cytochrome/quinol oxidase, subunit 1</fullName>
    </submittedName>
</protein>
<dbReference type="InterPro" id="IPR023616">
    <property type="entry name" value="Cyt_c_oxase-like_su1_dom"/>
</dbReference>
<feature type="transmembrane region" description="Helical" evidence="4">
    <location>
        <begin position="181"/>
        <end position="214"/>
    </location>
</feature>
<gene>
    <name evidence="6" type="ORF">SAMN02746019_00009150</name>
</gene>
<keyword evidence="1" id="KW-0813">Transport</keyword>
<feature type="domain" description="Cytochrome oxidase subunit I profile" evidence="5">
    <location>
        <begin position="1"/>
        <end position="488"/>
    </location>
</feature>
<evidence type="ECO:0000313" key="6">
    <source>
        <dbReference type="EMBL" id="SNB65043.1"/>
    </source>
</evidence>
<keyword evidence="2" id="KW-0249">Electron transport</keyword>
<feature type="transmembrane region" description="Helical" evidence="4">
    <location>
        <begin position="355"/>
        <end position="375"/>
    </location>
</feature>